<dbReference type="Pfam" id="PF04857">
    <property type="entry name" value="CAF1"/>
    <property type="match status" value="1"/>
</dbReference>
<gene>
    <name evidence="2" type="ORF">BC936DRAFT_145409</name>
</gene>
<dbReference type="InterPro" id="IPR051181">
    <property type="entry name" value="CAF1_poly(A)_ribonucleases"/>
</dbReference>
<reference evidence="2 3" key="1">
    <citation type="journal article" date="2018" name="New Phytol.">
        <title>Phylogenomics of Endogonaceae and evolution of mycorrhizas within Mucoromycota.</title>
        <authorList>
            <person name="Chang Y."/>
            <person name="Desiro A."/>
            <person name="Na H."/>
            <person name="Sandor L."/>
            <person name="Lipzen A."/>
            <person name="Clum A."/>
            <person name="Barry K."/>
            <person name="Grigoriev I.V."/>
            <person name="Martin F.M."/>
            <person name="Stajich J.E."/>
            <person name="Smith M.E."/>
            <person name="Bonito G."/>
            <person name="Spatafora J.W."/>
        </authorList>
    </citation>
    <scope>NUCLEOTIDE SEQUENCE [LARGE SCALE GENOMIC DNA]</scope>
    <source>
        <strain evidence="2 3">GMNB39</strain>
    </source>
</reference>
<dbReference type="GO" id="GO:1990432">
    <property type="term" value="P:siRNA 3'-end processing"/>
    <property type="evidence" value="ECO:0007669"/>
    <property type="project" value="TreeGrafter"/>
</dbReference>
<dbReference type="InterPro" id="IPR006941">
    <property type="entry name" value="RNase_CAF1"/>
</dbReference>
<keyword evidence="3" id="KW-1185">Reference proteome</keyword>
<sequence length="154" mass="17529">MEVLKDNFEEVLPIFTAAVENADFIAIDTELTGLNRPTESQDFTDDTQTRYSKLRISASEFLVIQFGVCTFTWSDTQGVFVAKPFNFYVFPSGEPRMAGDRCFTCNSSSMKFLSGCNFDFNKLIRGGIPYMTHTEEEKYHELRELRTGKVIGTL</sequence>
<comment type="similarity">
    <text evidence="1">Belongs to the CAF1 family.</text>
</comment>
<comment type="caution">
    <text evidence="2">The sequence shown here is derived from an EMBL/GenBank/DDBJ whole genome shotgun (WGS) entry which is preliminary data.</text>
</comment>
<dbReference type="GO" id="GO:0000175">
    <property type="term" value="F:3'-5'-RNA exonuclease activity"/>
    <property type="evidence" value="ECO:0007669"/>
    <property type="project" value="TreeGrafter"/>
</dbReference>
<evidence type="ECO:0000313" key="2">
    <source>
        <dbReference type="EMBL" id="RUP47722.1"/>
    </source>
</evidence>
<dbReference type="EMBL" id="RBNI01004184">
    <property type="protein sequence ID" value="RUP47722.1"/>
    <property type="molecule type" value="Genomic_DNA"/>
</dbReference>
<protein>
    <submittedName>
        <fullName evidence="2">Ribonuclease H-like domain-containing protein</fullName>
    </submittedName>
</protein>
<dbReference type="GO" id="GO:0000289">
    <property type="term" value="P:nuclear-transcribed mRNA poly(A) tail shortening"/>
    <property type="evidence" value="ECO:0007669"/>
    <property type="project" value="TreeGrafter"/>
</dbReference>
<name>A0A433DA84_9FUNG</name>
<dbReference type="AlphaFoldDB" id="A0A433DA84"/>
<dbReference type="GO" id="GO:0005634">
    <property type="term" value="C:nucleus"/>
    <property type="evidence" value="ECO:0007669"/>
    <property type="project" value="TreeGrafter"/>
</dbReference>
<evidence type="ECO:0000256" key="1">
    <source>
        <dbReference type="ARBA" id="ARBA00008372"/>
    </source>
</evidence>
<dbReference type="Proteomes" id="UP000268093">
    <property type="component" value="Unassembled WGS sequence"/>
</dbReference>
<dbReference type="Gene3D" id="3.30.420.10">
    <property type="entry name" value="Ribonuclease H-like superfamily/Ribonuclease H"/>
    <property type="match status" value="1"/>
</dbReference>
<dbReference type="InterPro" id="IPR036397">
    <property type="entry name" value="RNaseH_sf"/>
</dbReference>
<evidence type="ECO:0000313" key="3">
    <source>
        <dbReference type="Proteomes" id="UP000268093"/>
    </source>
</evidence>
<accession>A0A433DA84</accession>
<dbReference type="PANTHER" id="PTHR15092:SF22">
    <property type="entry name" value="POLY(A)-SPECIFIC RIBONUCLEASE PNLDC1"/>
    <property type="match status" value="1"/>
</dbReference>
<dbReference type="GO" id="GO:0003723">
    <property type="term" value="F:RNA binding"/>
    <property type="evidence" value="ECO:0007669"/>
    <property type="project" value="TreeGrafter"/>
</dbReference>
<organism evidence="2 3">
    <name type="scientific">Jimgerdemannia flammicorona</name>
    <dbReference type="NCBI Taxonomy" id="994334"/>
    <lineage>
        <taxon>Eukaryota</taxon>
        <taxon>Fungi</taxon>
        <taxon>Fungi incertae sedis</taxon>
        <taxon>Mucoromycota</taxon>
        <taxon>Mucoromycotina</taxon>
        <taxon>Endogonomycetes</taxon>
        <taxon>Endogonales</taxon>
        <taxon>Endogonaceae</taxon>
        <taxon>Jimgerdemannia</taxon>
    </lineage>
</organism>
<dbReference type="InterPro" id="IPR012337">
    <property type="entry name" value="RNaseH-like_sf"/>
</dbReference>
<dbReference type="OrthoDB" id="1432093at2759"/>
<dbReference type="PANTHER" id="PTHR15092">
    <property type="entry name" value="POLY A -SPECIFIC RIBONUCLEASE/TARGET OF EGR1, MEMBER 1"/>
    <property type="match status" value="1"/>
</dbReference>
<dbReference type="SUPFAM" id="SSF53098">
    <property type="entry name" value="Ribonuclease H-like"/>
    <property type="match status" value="1"/>
</dbReference>
<dbReference type="GO" id="GO:1990431">
    <property type="term" value="P:priRNA 3'-end processing"/>
    <property type="evidence" value="ECO:0007669"/>
    <property type="project" value="TreeGrafter"/>
</dbReference>
<proteinExistence type="inferred from homology"/>